<proteinExistence type="predicted"/>
<sequence>MTWSFVHSLPEQLIPSNSSHDSRNDDQLPRDKFICPIKPYHPPFSYPHNSPHQQHRDLITLYQIAQIQNVPPLSLPNTHPHARPPRLSLPQTLPRVRLQDLPMRAWQSVLRKGSEIGTPFPLLHPIIFSPSPLLPTYLKPYLPSLQVIQCDENIECVHTTVSCSKEKMC</sequence>
<protein>
    <submittedName>
        <fullName evidence="1">Uncharacterized protein</fullName>
    </submittedName>
</protein>
<name>A0A6A7A258_9PLEO</name>
<evidence type="ECO:0000313" key="1">
    <source>
        <dbReference type="EMBL" id="KAF2826625.1"/>
    </source>
</evidence>
<dbReference type="EMBL" id="MU006225">
    <property type="protein sequence ID" value="KAF2826625.1"/>
    <property type="molecule type" value="Genomic_DNA"/>
</dbReference>
<keyword evidence="2" id="KW-1185">Reference proteome</keyword>
<dbReference type="Proteomes" id="UP000799424">
    <property type="component" value="Unassembled WGS sequence"/>
</dbReference>
<evidence type="ECO:0000313" key="2">
    <source>
        <dbReference type="Proteomes" id="UP000799424"/>
    </source>
</evidence>
<reference evidence="1" key="1">
    <citation type="journal article" date="2020" name="Stud. Mycol.">
        <title>101 Dothideomycetes genomes: a test case for predicting lifestyles and emergence of pathogens.</title>
        <authorList>
            <person name="Haridas S."/>
            <person name="Albert R."/>
            <person name="Binder M."/>
            <person name="Bloem J."/>
            <person name="Labutti K."/>
            <person name="Salamov A."/>
            <person name="Andreopoulos B."/>
            <person name="Baker S."/>
            <person name="Barry K."/>
            <person name="Bills G."/>
            <person name="Bluhm B."/>
            <person name="Cannon C."/>
            <person name="Castanera R."/>
            <person name="Culley D."/>
            <person name="Daum C."/>
            <person name="Ezra D."/>
            <person name="Gonzalez J."/>
            <person name="Henrissat B."/>
            <person name="Kuo A."/>
            <person name="Liang C."/>
            <person name="Lipzen A."/>
            <person name="Lutzoni F."/>
            <person name="Magnuson J."/>
            <person name="Mondo S."/>
            <person name="Nolan M."/>
            <person name="Ohm R."/>
            <person name="Pangilinan J."/>
            <person name="Park H.-J."/>
            <person name="Ramirez L."/>
            <person name="Alfaro M."/>
            <person name="Sun H."/>
            <person name="Tritt A."/>
            <person name="Yoshinaga Y."/>
            <person name="Zwiers L.-H."/>
            <person name="Turgeon B."/>
            <person name="Goodwin S."/>
            <person name="Spatafora J."/>
            <person name="Crous P."/>
            <person name="Grigoriev I."/>
        </authorList>
    </citation>
    <scope>NUCLEOTIDE SEQUENCE</scope>
    <source>
        <strain evidence="1">CBS 113818</strain>
    </source>
</reference>
<dbReference type="AlphaFoldDB" id="A0A6A7A258"/>
<gene>
    <name evidence="1" type="ORF">CC86DRAFT_19076</name>
</gene>
<organism evidence="1 2">
    <name type="scientific">Ophiobolus disseminans</name>
    <dbReference type="NCBI Taxonomy" id="1469910"/>
    <lineage>
        <taxon>Eukaryota</taxon>
        <taxon>Fungi</taxon>
        <taxon>Dikarya</taxon>
        <taxon>Ascomycota</taxon>
        <taxon>Pezizomycotina</taxon>
        <taxon>Dothideomycetes</taxon>
        <taxon>Pleosporomycetidae</taxon>
        <taxon>Pleosporales</taxon>
        <taxon>Pleosporineae</taxon>
        <taxon>Phaeosphaeriaceae</taxon>
        <taxon>Ophiobolus</taxon>
    </lineage>
</organism>
<accession>A0A6A7A258</accession>